<evidence type="ECO:0000313" key="3">
    <source>
        <dbReference type="Proteomes" id="UP001556367"/>
    </source>
</evidence>
<accession>A0ABR3J8T7</accession>
<feature type="region of interest" description="Disordered" evidence="1">
    <location>
        <begin position="1"/>
        <end position="55"/>
    </location>
</feature>
<sequence>MTDALRPEEDNPTPPSNNEGSTAAGGRDNSGSPPTQTVDDCSQEQPEASQTHSSQCYTCTIKAVVASMTTMHSHLQNSTDEPSTGDVARKAFGKG</sequence>
<evidence type="ECO:0000256" key="1">
    <source>
        <dbReference type="SAM" id="MobiDB-lite"/>
    </source>
</evidence>
<protein>
    <submittedName>
        <fullName evidence="2">Uncharacterized protein</fullName>
    </submittedName>
</protein>
<feature type="region of interest" description="Disordered" evidence="1">
    <location>
        <begin position="73"/>
        <end position="95"/>
    </location>
</feature>
<feature type="compositionally biased region" description="Polar residues" evidence="1">
    <location>
        <begin position="73"/>
        <end position="82"/>
    </location>
</feature>
<gene>
    <name evidence="2" type="ORF">HGRIS_008233</name>
</gene>
<evidence type="ECO:0000313" key="2">
    <source>
        <dbReference type="EMBL" id="KAL0951550.1"/>
    </source>
</evidence>
<reference evidence="3" key="1">
    <citation type="submission" date="2024-06" db="EMBL/GenBank/DDBJ databases">
        <title>Multi-omics analyses provide insights into the biosynthesis of the anticancer antibiotic pleurotin in Hohenbuehelia grisea.</title>
        <authorList>
            <person name="Weaver J.A."/>
            <person name="Alberti F."/>
        </authorList>
    </citation>
    <scope>NUCLEOTIDE SEQUENCE [LARGE SCALE GENOMIC DNA]</scope>
    <source>
        <strain evidence="3">T-177</strain>
    </source>
</reference>
<dbReference type="Proteomes" id="UP001556367">
    <property type="component" value="Unassembled WGS sequence"/>
</dbReference>
<organism evidence="2 3">
    <name type="scientific">Hohenbuehelia grisea</name>
    <dbReference type="NCBI Taxonomy" id="104357"/>
    <lineage>
        <taxon>Eukaryota</taxon>
        <taxon>Fungi</taxon>
        <taxon>Dikarya</taxon>
        <taxon>Basidiomycota</taxon>
        <taxon>Agaricomycotina</taxon>
        <taxon>Agaricomycetes</taxon>
        <taxon>Agaricomycetidae</taxon>
        <taxon>Agaricales</taxon>
        <taxon>Pleurotineae</taxon>
        <taxon>Pleurotaceae</taxon>
        <taxon>Hohenbuehelia</taxon>
    </lineage>
</organism>
<feature type="compositionally biased region" description="Polar residues" evidence="1">
    <location>
        <begin position="29"/>
        <end position="55"/>
    </location>
</feature>
<name>A0ABR3J8T7_9AGAR</name>
<proteinExistence type="predicted"/>
<keyword evidence="3" id="KW-1185">Reference proteome</keyword>
<dbReference type="EMBL" id="JASNQZ010000011">
    <property type="protein sequence ID" value="KAL0951550.1"/>
    <property type="molecule type" value="Genomic_DNA"/>
</dbReference>
<comment type="caution">
    <text evidence="2">The sequence shown here is derived from an EMBL/GenBank/DDBJ whole genome shotgun (WGS) entry which is preliminary data.</text>
</comment>